<evidence type="ECO:0000313" key="4">
    <source>
        <dbReference type="RefSeq" id="XP_012946581.1"/>
    </source>
</evidence>
<feature type="compositionally biased region" description="Acidic residues" evidence="2">
    <location>
        <begin position="59"/>
        <end position="68"/>
    </location>
</feature>
<protein>
    <submittedName>
        <fullName evidence="4">Tetratricopeptide repeat protein 23</fullName>
    </submittedName>
</protein>
<reference evidence="4" key="1">
    <citation type="submission" date="2025-08" db="UniProtKB">
        <authorList>
            <consortium name="RefSeq"/>
        </authorList>
    </citation>
    <scope>IDENTIFICATION</scope>
</reference>
<dbReference type="RefSeq" id="XP_012946581.1">
    <property type="nucleotide sequence ID" value="XM_013091127.2"/>
</dbReference>
<dbReference type="SMART" id="SM00028">
    <property type="entry name" value="TPR"/>
    <property type="match status" value="3"/>
</dbReference>
<name>A0ABM1AFC5_APLCA</name>
<dbReference type="Pfam" id="PF13374">
    <property type="entry name" value="TPR_10"/>
    <property type="match status" value="1"/>
</dbReference>
<dbReference type="InterPro" id="IPR042621">
    <property type="entry name" value="TTC23/TTC23L"/>
</dbReference>
<feature type="compositionally biased region" description="Low complexity" evidence="2">
    <location>
        <begin position="10"/>
        <end position="22"/>
    </location>
</feature>
<dbReference type="PROSITE" id="PS50005">
    <property type="entry name" value="TPR"/>
    <property type="match status" value="1"/>
</dbReference>
<organism evidence="3 4">
    <name type="scientific">Aplysia californica</name>
    <name type="common">California sea hare</name>
    <dbReference type="NCBI Taxonomy" id="6500"/>
    <lineage>
        <taxon>Eukaryota</taxon>
        <taxon>Metazoa</taxon>
        <taxon>Spiralia</taxon>
        <taxon>Lophotrochozoa</taxon>
        <taxon>Mollusca</taxon>
        <taxon>Gastropoda</taxon>
        <taxon>Heterobranchia</taxon>
        <taxon>Euthyneura</taxon>
        <taxon>Tectipleura</taxon>
        <taxon>Aplysiida</taxon>
        <taxon>Aplysioidea</taxon>
        <taxon>Aplysiidae</taxon>
        <taxon>Aplysia</taxon>
    </lineage>
</organism>
<feature type="compositionally biased region" description="Basic residues" evidence="2">
    <location>
        <begin position="77"/>
        <end position="94"/>
    </location>
</feature>
<evidence type="ECO:0000256" key="2">
    <source>
        <dbReference type="SAM" id="MobiDB-lite"/>
    </source>
</evidence>
<dbReference type="GeneID" id="106014082"/>
<dbReference type="Proteomes" id="UP000694888">
    <property type="component" value="Unplaced"/>
</dbReference>
<sequence>MGEERESVEEAAPLVPVVPVVEISRNERRSRQAWGSGDEYEEDWSDEEENRNNNNNNYDNDEDFDDVDDHAMPSPRRSPRRPASRSRFKSANGKRRVDMTPPDQKLKESEKLARSLAAEGKADKSIQEYIRCVAYSRIVYGSSHWRYAQSVGDLAQAYLDLKGYATQAEHHSETARSILLHGGHTAGDVEEKAQLYAVLIQVYRVMGQACTALKKYKEAEQALLKADKISSERSKLACVSDRDCDRLDILLFHAMARLYSKQKKFALGSTKFDKVIELMEKEYGTETPEVLGTYLDYGKMEQAKGRHANHEKVIQLFLQAHSIAAAIYKEGHPQLVDTAMALSEAYANTGWEEAEGSAVSYLEECVSMCTVSHGPTHPRTLSVQDQLCKLLVRTGRSEEALNILQSSLAHKCEVFTDYSQPVSDTYKLMASVYLSQGNLQQALRLYKKCYTIEVSLFGKSHKKTVDTQKTMELLMASPGLSKKFALSKQEELSNRPRFNSVVARCK</sequence>
<gene>
    <name evidence="4" type="primary">LOC106014082</name>
</gene>
<feature type="compositionally biased region" description="Acidic residues" evidence="2">
    <location>
        <begin position="38"/>
        <end position="49"/>
    </location>
</feature>
<dbReference type="InterPro" id="IPR011990">
    <property type="entry name" value="TPR-like_helical_dom_sf"/>
</dbReference>
<dbReference type="SUPFAM" id="SSF48452">
    <property type="entry name" value="TPR-like"/>
    <property type="match status" value="1"/>
</dbReference>
<proteinExistence type="predicted"/>
<keyword evidence="1" id="KW-0802">TPR repeat</keyword>
<dbReference type="Gene3D" id="1.25.40.10">
    <property type="entry name" value="Tetratricopeptide repeat domain"/>
    <property type="match status" value="3"/>
</dbReference>
<feature type="repeat" description="TPR" evidence="1">
    <location>
        <begin position="423"/>
        <end position="456"/>
    </location>
</feature>
<dbReference type="PANTHER" id="PTHR14485:SF2">
    <property type="entry name" value="FUNGAL STAND N-TERMINAL GOODBYE DOMAIN-CONTAINING PROTEIN"/>
    <property type="match status" value="1"/>
</dbReference>
<keyword evidence="3" id="KW-1185">Reference proteome</keyword>
<evidence type="ECO:0000313" key="3">
    <source>
        <dbReference type="Proteomes" id="UP000694888"/>
    </source>
</evidence>
<evidence type="ECO:0000256" key="1">
    <source>
        <dbReference type="PROSITE-ProRule" id="PRU00339"/>
    </source>
</evidence>
<dbReference type="InterPro" id="IPR019734">
    <property type="entry name" value="TPR_rpt"/>
</dbReference>
<accession>A0ABM1AFC5</accession>
<feature type="region of interest" description="Disordered" evidence="2">
    <location>
        <begin position="1"/>
        <end position="109"/>
    </location>
</feature>
<dbReference type="PANTHER" id="PTHR14485">
    <property type="entry name" value="TETRATRICOPEPTIDE REPEAT PROTEIN 23"/>
    <property type="match status" value="1"/>
</dbReference>